<evidence type="ECO:0000313" key="2">
    <source>
        <dbReference type="EMBL" id="OXA92942.1"/>
    </source>
</evidence>
<evidence type="ECO:0008006" key="4">
    <source>
        <dbReference type="Google" id="ProtNLM"/>
    </source>
</evidence>
<keyword evidence="1" id="KW-0732">Signal</keyword>
<dbReference type="AlphaFoldDB" id="A0A226HFL2"/>
<evidence type="ECO:0000256" key="1">
    <source>
        <dbReference type="SAM" id="SignalP"/>
    </source>
</evidence>
<dbReference type="PROSITE" id="PS51257">
    <property type="entry name" value="PROKAR_LIPOPROTEIN"/>
    <property type="match status" value="1"/>
</dbReference>
<dbReference type="InterPro" id="IPR025401">
    <property type="entry name" value="DUF4374"/>
</dbReference>
<name>A0A226HFL2_9FLAO</name>
<feature type="chain" id="PRO_5012985628" description="DUF4374 domain-containing protein" evidence="1">
    <location>
        <begin position="28"/>
        <end position="425"/>
    </location>
</feature>
<sequence>MRTIKIKNLLALMLMSVTIFSCSSDDAAEPEVVTPDPQPVVVSKYVLGYQTDTWNENYLWSFSSLDEIMTGTIDMNGKGIEQGGSYIPVANTLFALDSEAEGAAPYSLNAASQVVAGTRVLIESPFAYGETDDNKLLIIGASWGGSTSSSELIIYDPVKQLITGRKFDDFATSAGRFDFPTGVTVVGDKVFVTVFNRDASENWDIDQTNAYVRVYDYPSLNFVKRIADPRTTAAGMYYTNTGIIRTESGNVYTFSSNAKAGGYSNPSTTINSGILRINKGQTDFDASYFFDIQASSLGGKVLAAYPIGGEKAFIVYIPTADDTLEWGFLRHYSFAFKSAIIDLPTKKITPVTGLPGHAGDNYFGIGSLYYEAGNAYKAFVTNDEVRIYKINLETGAATAGAKVTGGGTDISAIAKLTHTTPAATK</sequence>
<reference evidence="2 3" key="1">
    <citation type="submission" date="2016-11" db="EMBL/GenBank/DDBJ databases">
        <title>Whole genomes of Flavobacteriaceae.</title>
        <authorList>
            <person name="Stine C."/>
            <person name="Li C."/>
            <person name="Tadesse D."/>
        </authorList>
    </citation>
    <scope>NUCLEOTIDE SEQUENCE [LARGE SCALE GENOMIC DNA]</scope>
    <source>
        <strain evidence="2 3">DSM 18292</strain>
    </source>
</reference>
<gene>
    <name evidence="2" type="ORF">B0A66_09255</name>
</gene>
<organism evidence="2 3">
    <name type="scientific">Flavobacterium hercynium</name>
    <dbReference type="NCBI Taxonomy" id="387094"/>
    <lineage>
        <taxon>Bacteria</taxon>
        <taxon>Pseudomonadati</taxon>
        <taxon>Bacteroidota</taxon>
        <taxon>Flavobacteriia</taxon>
        <taxon>Flavobacteriales</taxon>
        <taxon>Flavobacteriaceae</taxon>
        <taxon>Flavobacterium</taxon>
    </lineage>
</organism>
<proteinExistence type="predicted"/>
<dbReference type="EMBL" id="MUGW01000017">
    <property type="protein sequence ID" value="OXA92942.1"/>
    <property type="molecule type" value="Genomic_DNA"/>
</dbReference>
<feature type="signal peptide" evidence="1">
    <location>
        <begin position="1"/>
        <end position="27"/>
    </location>
</feature>
<comment type="caution">
    <text evidence="2">The sequence shown here is derived from an EMBL/GenBank/DDBJ whole genome shotgun (WGS) entry which is preliminary data.</text>
</comment>
<protein>
    <recommendedName>
        <fullName evidence="4">DUF4374 domain-containing protein</fullName>
    </recommendedName>
</protein>
<keyword evidence="3" id="KW-1185">Reference proteome</keyword>
<dbReference type="RefSeq" id="WP_089049556.1">
    <property type="nucleotide sequence ID" value="NZ_FXTV01000001.1"/>
</dbReference>
<dbReference type="Proteomes" id="UP000198345">
    <property type="component" value="Unassembled WGS sequence"/>
</dbReference>
<dbReference type="OrthoDB" id="738440at2"/>
<evidence type="ECO:0000313" key="3">
    <source>
        <dbReference type="Proteomes" id="UP000198345"/>
    </source>
</evidence>
<accession>A0A226HFL2</accession>
<dbReference type="Pfam" id="PF14298">
    <property type="entry name" value="DUF4374"/>
    <property type="match status" value="1"/>
</dbReference>